<feature type="transmembrane region" description="Helical" evidence="1">
    <location>
        <begin position="121"/>
        <end position="142"/>
    </location>
</feature>
<keyword evidence="1" id="KW-0812">Transmembrane</keyword>
<dbReference type="Proteomes" id="UP000198348">
    <property type="component" value="Unassembled WGS sequence"/>
</dbReference>
<dbReference type="AlphaFoldDB" id="A0A238ZAV3"/>
<keyword evidence="4" id="KW-1185">Reference proteome</keyword>
<dbReference type="InterPro" id="IPR036938">
    <property type="entry name" value="PAP2/HPO_sf"/>
</dbReference>
<dbReference type="Pfam" id="PF01569">
    <property type="entry name" value="PAP2"/>
    <property type="match status" value="1"/>
</dbReference>
<feature type="transmembrane region" description="Helical" evidence="1">
    <location>
        <begin position="229"/>
        <end position="250"/>
    </location>
</feature>
<name>A0A238ZAV3_9PSEU</name>
<dbReference type="InterPro" id="IPR000326">
    <property type="entry name" value="PAP2/HPO"/>
</dbReference>
<sequence>MKALWDAETDLITWIQGWGDWLQAPMTAVSALGSEVLYLGLAPLVFWSVSASIGARLYVLLIASATVNIVLKSFVHGPRPYWFSPQVTRMTVESSFGAPSGHAQMSTTLWGYLAAKIRRRWAWVVAIILVVAVSVTRLYLGVHFVSDVLAGMLVGVLALWCALRYEDRLLRWWHRWPVPGQLAIALGISLVAPLISAVWQATVGSDWSTPDSWTGAVPADLETGGMSTVLQASGALLGLLCGLSLLWARGWYSAEGSVFSRFVRGALGVLGMAAAVMVLRLAVPDPDGALGYARDFVLAALTMIWGFWLIPELFIRARLAARPSPMGGAARAR</sequence>
<feature type="transmembrane region" description="Helical" evidence="1">
    <location>
        <begin position="148"/>
        <end position="166"/>
    </location>
</feature>
<keyword evidence="1" id="KW-0472">Membrane</keyword>
<evidence type="ECO:0000259" key="2">
    <source>
        <dbReference type="SMART" id="SM00014"/>
    </source>
</evidence>
<dbReference type="Gene3D" id="1.20.144.10">
    <property type="entry name" value="Phosphatidic acid phosphatase type 2/haloperoxidase"/>
    <property type="match status" value="1"/>
</dbReference>
<accession>A0A238ZAV3</accession>
<keyword evidence="1" id="KW-1133">Transmembrane helix</keyword>
<dbReference type="OrthoDB" id="9801622at2"/>
<dbReference type="PANTHER" id="PTHR14969:SF13">
    <property type="entry name" value="AT30094P"/>
    <property type="match status" value="1"/>
</dbReference>
<feature type="transmembrane region" description="Helical" evidence="1">
    <location>
        <begin position="178"/>
        <end position="199"/>
    </location>
</feature>
<dbReference type="RefSeq" id="WP_089302812.1">
    <property type="nucleotide sequence ID" value="NZ_FZNW01000020.1"/>
</dbReference>
<dbReference type="SMART" id="SM00014">
    <property type="entry name" value="acidPPc"/>
    <property type="match status" value="1"/>
</dbReference>
<reference evidence="3 4" key="1">
    <citation type="submission" date="2017-06" db="EMBL/GenBank/DDBJ databases">
        <authorList>
            <person name="Kim H.J."/>
            <person name="Triplett B.A."/>
        </authorList>
    </citation>
    <scope>NUCLEOTIDE SEQUENCE [LARGE SCALE GENOMIC DNA]</scope>
    <source>
        <strain evidence="3 4">DSM 45207</strain>
    </source>
</reference>
<protein>
    <submittedName>
        <fullName evidence="3">PAP2 superfamily protein</fullName>
    </submittedName>
</protein>
<feature type="domain" description="Phosphatidic acid phosphatase type 2/haloperoxidase" evidence="2">
    <location>
        <begin position="55"/>
        <end position="163"/>
    </location>
</feature>
<gene>
    <name evidence="3" type="ORF">SAMN06265360_12022</name>
</gene>
<feature type="transmembrane region" description="Helical" evidence="1">
    <location>
        <begin position="289"/>
        <end position="310"/>
    </location>
</feature>
<feature type="transmembrane region" description="Helical" evidence="1">
    <location>
        <begin position="262"/>
        <end position="283"/>
    </location>
</feature>
<dbReference type="EMBL" id="FZNW01000020">
    <property type="protein sequence ID" value="SNR80051.1"/>
    <property type="molecule type" value="Genomic_DNA"/>
</dbReference>
<evidence type="ECO:0000313" key="4">
    <source>
        <dbReference type="Proteomes" id="UP000198348"/>
    </source>
</evidence>
<feature type="transmembrane region" description="Helical" evidence="1">
    <location>
        <begin position="44"/>
        <end position="71"/>
    </location>
</feature>
<dbReference type="SUPFAM" id="SSF48317">
    <property type="entry name" value="Acid phosphatase/Vanadium-dependent haloperoxidase"/>
    <property type="match status" value="1"/>
</dbReference>
<organism evidence="3 4">
    <name type="scientific">Haloechinothrix alba</name>
    <dbReference type="NCBI Taxonomy" id="664784"/>
    <lineage>
        <taxon>Bacteria</taxon>
        <taxon>Bacillati</taxon>
        <taxon>Actinomycetota</taxon>
        <taxon>Actinomycetes</taxon>
        <taxon>Pseudonocardiales</taxon>
        <taxon>Pseudonocardiaceae</taxon>
        <taxon>Haloechinothrix</taxon>
    </lineage>
</organism>
<dbReference type="PANTHER" id="PTHR14969">
    <property type="entry name" value="SPHINGOSINE-1-PHOSPHATE PHOSPHOHYDROLASE"/>
    <property type="match status" value="1"/>
</dbReference>
<proteinExistence type="predicted"/>
<evidence type="ECO:0000313" key="3">
    <source>
        <dbReference type="EMBL" id="SNR80051.1"/>
    </source>
</evidence>
<evidence type="ECO:0000256" key="1">
    <source>
        <dbReference type="SAM" id="Phobius"/>
    </source>
</evidence>